<evidence type="ECO:0000313" key="10">
    <source>
        <dbReference type="Proteomes" id="UP000693970"/>
    </source>
</evidence>
<proteinExistence type="predicted"/>
<dbReference type="GO" id="GO:0005506">
    <property type="term" value="F:iron ion binding"/>
    <property type="evidence" value="ECO:0007669"/>
    <property type="project" value="InterPro"/>
</dbReference>
<evidence type="ECO:0000256" key="7">
    <source>
        <dbReference type="SAM" id="SignalP"/>
    </source>
</evidence>
<gene>
    <name evidence="9" type="ORF">IV203_007077</name>
</gene>
<evidence type="ECO:0000256" key="5">
    <source>
        <dbReference type="SAM" id="Coils"/>
    </source>
</evidence>
<dbReference type="PANTHER" id="PTHR47627">
    <property type="entry name" value="RUBREDOXIN"/>
    <property type="match status" value="1"/>
</dbReference>
<keyword evidence="5" id="KW-0175">Coiled coil</keyword>
<feature type="domain" description="Rubredoxin-like" evidence="8">
    <location>
        <begin position="104"/>
        <end position="158"/>
    </location>
</feature>
<keyword evidence="10" id="KW-1185">Reference proteome</keyword>
<feature type="transmembrane region" description="Helical" evidence="6">
    <location>
        <begin position="185"/>
        <end position="204"/>
    </location>
</feature>
<protein>
    <submittedName>
        <fullName evidence="9">Rubredoxin</fullName>
    </submittedName>
</protein>
<feature type="signal peptide" evidence="7">
    <location>
        <begin position="1"/>
        <end position="20"/>
    </location>
</feature>
<dbReference type="AlphaFoldDB" id="A0A9K3KF80"/>
<feature type="coiled-coil region" evidence="5">
    <location>
        <begin position="69"/>
        <end position="96"/>
    </location>
</feature>
<evidence type="ECO:0000256" key="3">
    <source>
        <dbReference type="ARBA" id="ARBA00022982"/>
    </source>
</evidence>
<dbReference type="PANTHER" id="PTHR47627:SF1">
    <property type="entry name" value="RUBREDOXIN-1-RELATED"/>
    <property type="match status" value="1"/>
</dbReference>
<keyword evidence="2" id="KW-0479">Metal-binding</keyword>
<keyword evidence="3" id="KW-0249">Electron transport</keyword>
<dbReference type="InterPro" id="IPR024935">
    <property type="entry name" value="Rubredoxin_dom"/>
</dbReference>
<evidence type="ECO:0000256" key="2">
    <source>
        <dbReference type="ARBA" id="ARBA00022723"/>
    </source>
</evidence>
<keyword evidence="6" id="KW-1133">Transmembrane helix</keyword>
<keyword evidence="1" id="KW-0813">Transport</keyword>
<dbReference type="EMBL" id="JAGRRH010000025">
    <property type="protein sequence ID" value="KAG7341985.1"/>
    <property type="molecule type" value="Genomic_DNA"/>
</dbReference>
<dbReference type="OrthoDB" id="6379857at2759"/>
<dbReference type="GO" id="GO:0009055">
    <property type="term" value="F:electron transfer activity"/>
    <property type="evidence" value="ECO:0007669"/>
    <property type="project" value="TreeGrafter"/>
</dbReference>
<dbReference type="CDD" id="cd00730">
    <property type="entry name" value="rubredoxin"/>
    <property type="match status" value="1"/>
</dbReference>
<dbReference type="PROSITE" id="PS50903">
    <property type="entry name" value="RUBREDOXIN_LIKE"/>
    <property type="match status" value="1"/>
</dbReference>
<accession>A0A9K3KF80</accession>
<sequence>MTKILLVVACLASLAFHALGFSMPQTRTNPRNGVIRSVPCTSTTSLFVNDDNKKSLEVVDPNAPTMDPMEDTLDEMDELTRKQMEKAQKAQLLREQEVFMKKSTGIHKCTNCDWAYDETKGDSMMIGGMIKPGTKFQDLPANWRCPVCRASKDAFAEVVEEIPGFEVNQGYGFGTNSWTAGQKNLAIFGGLGLFFLLFLSGYAMS</sequence>
<keyword evidence="4" id="KW-0408">Iron</keyword>
<comment type="caution">
    <text evidence="9">The sequence shown here is derived from an EMBL/GenBank/DDBJ whole genome shotgun (WGS) entry which is preliminary data.</text>
</comment>
<keyword evidence="6" id="KW-0812">Transmembrane</keyword>
<organism evidence="9 10">
    <name type="scientific">Nitzschia inconspicua</name>
    <dbReference type="NCBI Taxonomy" id="303405"/>
    <lineage>
        <taxon>Eukaryota</taxon>
        <taxon>Sar</taxon>
        <taxon>Stramenopiles</taxon>
        <taxon>Ochrophyta</taxon>
        <taxon>Bacillariophyta</taxon>
        <taxon>Bacillariophyceae</taxon>
        <taxon>Bacillariophycidae</taxon>
        <taxon>Bacillariales</taxon>
        <taxon>Bacillariaceae</taxon>
        <taxon>Nitzschia</taxon>
    </lineage>
</organism>
<dbReference type="GO" id="GO:0043448">
    <property type="term" value="P:alkane catabolic process"/>
    <property type="evidence" value="ECO:0007669"/>
    <property type="project" value="TreeGrafter"/>
</dbReference>
<dbReference type="InterPro" id="IPR050526">
    <property type="entry name" value="Rubredoxin_ET"/>
</dbReference>
<reference evidence="9" key="1">
    <citation type="journal article" date="2021" name="Sci. Rep.">
        <title>Diploid genomic architecture of Nitzschia inconspicua, an elite biomass production diatom.</title>
        <authorList>
            <person name="Oliver A."/>
            <person name="Podell S."/>
            <person name="Pinowska A."/>
            <person name="Traller J.C."/>
            <person name="Smith S.R."/>
            <person name="McClure R."/>
            <person name="Beliaev A."/>
            <person name="Bohutskyi P."/>
            <person name="Hill E.A."/>
            <person name="Rabines A."/>
            <person name="Zheng H."/>
            <person name="Allen L.Z."/>
            <person name="Kuo A."/>
            <person name="Grigoriev I.V."/>
            <person name="Allen A.E."/>
            <person name="Hazlebeck D."/>
            <person name="Allen E.E."/>
        </authorList>
    </citation>
    <scope>NUCLEOTIDE SEQUENCE</scope>
    <source>
        <strain evidence="9">Hildebrandi</strain>
    </source>
</reference>
<evidence type="ECO:0000256" key="1">
    <source>
        <dbReference type="ARBA" id="ARBA00022448"/>
    </source>
</evidence>
<reference evidence="9" key="2">
    <citation type="submission" date="2021-04" db="EMBL/GenBank/DDBJ databases">
        <authorList>
            <person name="Podell S."/>
        </authorList>
    </citation>
    <scope>NUCLEOTIDE SEQUENCE</scope>
    <source>
        <strain evidence="9">Hildebrandi</strain>
    </source>
</reference>
<keyword evidence="7" id="KW-0732">Signal</keyword>
<dbReference type="Pfam" id="PF00301">
    <property type="entry name" value="Rubredoxin"/>
    <property type="match status" value="1"/>
</dbReference>
<evidence type="ECO:0000313" key="9">
    <source>
        <dbReference type="EMBL" id="KAG7341985.1"/>
    </source>
</evidence>
<name>A0A9K3KF80_9STRA</name>
<dbReference type="InterPro" id="IPR024934">
    <property type="entry name" value="Rubredoxin-like_dom"/>
</dbReference>
<dbReference type="Proteomes" id="UP000693970">
    <property type="component" value="Unassembled WGS sequence"/>
</dbReference>
<feature type="chain" id="PRO_5039902808" evidence="7">
    <location>
        <begin position="21"/>
        <end position="205"/>
    </location>
</feature>
<keyword evidence="6" id="KW-0472">Membrane</keyword>
<evidence type="ECO:0000259" key="8">
    <source>
        <dbReference type="PROSITE" id="PS50903"/>
    </source>
</evidence>
<evidence type="ECO:0000256" key="4">
    <source>
        <dbReference type="ARBA" id="ARBA00023004"/>
    </source>
</evidence>
<evidence type="ECO:0000256" key="6">
    <source>
        <dbReference type="SAM" id="Phobius"/>
    </source>
</evidence>